<gene>
    <name evidence="4" type="ORF">HNR73_006798</name>
</gene>
<feature type="compositionally biased region" description="Low complexity" evidence="1">
    <location>
        <begin position="249"/>
        <end position="260"/>
    </location>
</feature>
<reference evidence="4 5" key="1">
    <citation type="submission" date="2020-08" db="EMBL/GenBank/DDBJ databases">
        <title>Genomic Encyclopedia of Type Strains, Phase IV (KMG-IV): sequencing the most valuable type-strain genomes for metagenomic binning, comparative biology and taxonomic classification.</title>
        <authorList>
            <person name="Goeker M."/>
        </authorList>
    </citation>
    <scope>NUCLEOTIDE SEQUENCE [LARGE SCALE GENOMIC DNA]</scope>
    <source>
        <strain evidence="4 5">YIM 65646</strain>
    </source>
</reference>
<dbReference type="Gene3D" id="1.20.144.10">
    <property type="entry name" value="Phosphatidic acid phosphatase type 2/haloperoxidase"/>
    <property type="match status" value="1"/>
</dbReference>
<evidence type="ECO:0000259" key="3">
    <source>
        <dbReference type="SMART" id="SM00014"/>
    </source>
</evidence>
<dbReference type="EMBL" id="JACHGT010000019">
    <property type="protein sequence ID" value="MBB6038909.1"/>
    <property type="molecule type" value="Genomic_DNA"/>
</dbReference>
<dbReference type="Pfam" id="PF01569">
    <property type="entry name" value="PAP2"/>
    <property type="match status" value="1"/>
</dbReference>
<dbReference type="SUPFAM" id="SSF48317">
    <property type="entry name" value="Acid phosphatase/Vanadium-dependent haloperoxidase"/>
    <property type="match status" value="1"/>
</dbReference>
<evidence type="ECO:0000256" key="2">
    <source>
        <dbReference type="SAM" id="Phobius"/>
    </source>
</evidence>
<sequence>MTTSLPRPQRRAPAAVAVLLTGAVLCALAVVATYLLAVQTYTGQALENQGLDATYGAEKHPAAFSLLGFVGSPPLILGALAAVILLGALTRSRSTGRRRVRYGVAGAAVAALSIATTEVLKSTLPRPDLDLYGTGLPLHNSFPSGHTTVAAGIGLGLLLAAPPVLRALLAAPVVFVTALVAAATIVTGWHRVSDTIGAALIAATYFFLAATLTGLPERTTPATHHHSHAPAHLPSPWPPHPTRPHPRPTRQATPTPYTPY</sequence>
<feature type="region of interest" description="Disordered" evidence="1">
    <location>
        <begin position="218"/>
        <end position="260"/>
    </location>
</feature>
<dbReference type="Proteomes" id="UP000548476">
    <property type="component" value="Unassembled WGS sequence"/>
</dbReference>
<dbReference type="AlphaFoldDB" id="A0A841G2I3"/>
<feature type="transmembrane region" description="Helical" evidence="2">
    <location>
        <begin position="100"/>
        <end position="120"/>
    </location>
</feature>
<feature type="transmembrane region" description="Helical" evidence="2">
    <location>
        <begin position="167"/>
        <end position="189"/>
    </location>
</feature>
<evidence type="ECO:0000313" key="4">
    <source>
        <dbReference type="EMBL" id="MBB6038909.1"/>
    </source>
</evidence>
<feature type="transmembrane region" description="Helical" evidence="2">
    <location>
        <begin position="62"/>
        <end position="88"/>
    </location>
</feature>
<keyword evidence="2" id="KW-1133">Transmembrane helix</keyword>
<dbReference type="CDD" id="cd01610">
    <property type="entry name" value="PAP2_like"/>
    <property type="match status" value="1"/>
</dbReference>
<name>A0A841G2I3_9ACTN</name>
<dbReference type="InterPro" id="IPR036938">
    <property type="entry name" value="PAP2/HPO_sf"/>
</dbReference>
<protein>
    <submittedName>
        <fullName evidence="4">Membrane-associated phospholipid phosphatase</fullName>
    </submittedName>
</protein>
<accession>A0A841G2I3</accession>
<feature type="transmembrane region" description="Helical" evidence="2">
    <location>
        <begin position="12"/>
        <end position="37"/>
    </location>
</feature>
<comment type="caution">
    <text evidence="4">The sequence shown here is derived from an EMBL/GenBank/DDBJ whole genome shotgun (WGS) entry which is preliminary data.</text>
</comment>
<keyword evidence="5" id="KW-1185">Reference proteome</keyword>
<keyword evidence="2" id="KW-0812">Transmembrane</keyword>
<dbReference type="SMART" id="SM00014">
    <property type="entry name" value="acidPPc"/>
    <property type="match status" value="1"/>
</dbReference>
<proteinExistence type="predicted"/>
<feature type="domain" description="Phosphatidic acid phosphatase type 2/haloperoxidase" evidence="3">
    <location>
        <begin position="100"/>
        <end position="210"/>
    </location>
</feature>
<feature type="transmembrane region" description="Helical" evidence="2">
    <location>
        <begin position="195"/>
        <end position="215"/>
    </location>
</feature>
<dbReference type="RefSeq" id="WP_184791833.1">
    <property type="nucleotide sequence ID" value="NZ_BONT01000055.1"/>
</dbReference>
<organism evidence="4 5">
    <name type="scientific">Phytomonospora endophytica</name>
    <dbReference type="NCBI Taxonomy" id="714109"/>
    <lineage>
        <taxon>Bacteria</taxon>
        <taxon>Bacillati</taxon>
        <taxon>Actinomycetota</taxon>
        <taxon>Actinomycetes</taxon>
        <taxon>Micromonosporales</taxon>
        <taxon>Micromonosporaceae</taxon>
        <taxon>Phytomonospora</taxon>
    </lineage>
</organism>
<evidence type="ECO:0000256" key="1">
    <source>
        <dbReference type="SAM" id="MobiDB-lite"/>
    </source>
</evidence>
<evidence type="ECO:0000313" key="5">
    <source>
        <dbReference type="Proteomes" id="UP000548476"/>
    </source>
</evidence>
<keyword evidence="2" id="KW-0472">Membrane</keyword>
<dbReference type="InterPro" id="IPR000326">
    <property type="entry name" value="PAP2/HPO"/>
</dbReference>